<reference evidence="1 2" key="3">
    <citation type="journal article" date="2017" name="Mol. Plant Pathol.">
        <title>A gapless genome sequence of the fungus Botrytis cinerea.</title>
        <authorList>
            <person name="Van Kan J.A."/>
            <person name="Stassen J.H."/>
            <person name="Mosbach A."/>
            <person name="Van Der Lee T.A."/>
            <person name="Faino L."/>
            <person name="Farmer A.D."/>
            <person name="Papasotiriou D.G."/>
            <person name="Zhou S."/>
            <person name="Seidl M.F."/>
            <person name="Cottam E."/>
            <person name="Edel D."/>
            <person name="Hahn M."/>
            <person name="Schwartz D.C."/>
            <person name="Dietrich R.A."/>
            <person name="Widdison S."/>
            <person name="Scalliet G."/>
        </authorList>
    </citation>
    <scope>NUCLEOTIDE SEQUENCE [LARGE SCALE GENOMIC DNA]</scope>
    <source>
        <strain evidence="1 2">B05.10</strain>
    </source>
</reference>
<organism evidence="1 2">
    <name type="scientific">Botryotinia fuckeliana (strain B05.10)</name>
    <name type="common">Noble rot fungus</name>
    <name type="synonym">Botrytis cinerea</name>
    <dbReference type="NCBI Taxonomy" id="332648"/>
    <lineage>
        <taxon>Eukaryota</taxon>
        <taxon>Fungi</taxon>
        <taxon>Dikarya</taxon>
        <taxon>Ascomycota</taxon>
        <taxon>Pezizomycotina</taxon>
        <taxon>Leotiomycetes</taxon>
        <taxon>Helotiales</taxon>
        <taxon>Sclerotiniaceae</taxon>
        <taxon>Botrytis</taxon>
    </lineage>
</organism>
<evidence type="ECO:0008006" key="3">
    <source>
        <dbReference type="Google" id="ProtNLM"/>
    </source>
</evidence>
<dbReference type="Proteomes" id="UP000001798">
    <property type="component" value="Chromosome 12"/>
</dbReference>
<protein>
    <recommendedName>
        <fullName evidence="3">F-box domain-containing protein</fullName>
    </recommendedName>
</protein>
<dbReference type="InterPro" id="IPR032675">
    <property type="entry name" value="LRR_dom_sf"/>
</dbReference>
<dbReference type="AlphaFoldDB" id="A0A384JYH0"/>
<keyword evidence="2" id="KW-1185">Reference proteome</keyword>
<dbReference type="KEGG" id="bfu:BCIN_12g02100"/>
<evidence type="ECO:0000313" key="1">
    <source>
        <dbReference type="EMBL" id="ATZ55635.1"/>
    </source>
</evidence>
<reference evidence="1 2" key="1">
    <citation type="journal article" date="2011" name="PLoS Genet.">
        <title>Genomic analysis of the necrotrophic fungal pathogens Sclerotinia sclerotiorum and Botrytis cinerea.</title>
        <authorList>
            <person name="Amselem J."/>
            <person name="Cuomo C.A."/>
            <person name="van Kan J.A."/>
            <person name="Viaud M."/>
            <person name="Benito E.P."/>
            <person name="Couloux A."/>
            <person name="Coutinho P.M."/>
            <person name="de Vries R.P."/>
            <person name="Dyer P.S."/>
            <person name="Fillinger S."/>
            <person name="Fournier E."/>
            <person name="Gout L."/>
            <person name="Hahn M."/>
            <person name="Kohn L."/>
            <person name="Lapalu N."/>
            <person name="Plummer K.M."/>
            <person name="Pradier J.M."/>
            <person name="Quevillon E."/>
            <person name="Sharon A."/>
            <person name="Simon A."/>
            <person name="ten Have A."/>
            <person name="Tudzynski B."/>
            <person name="Tudzynski P."/>
            <person name="Wincker P."/>
            <person name="Andrew M."/>
            <person name="Anthouard V."/>
            <person name="Beever R.E."/>
            <person name="Beffa R."/>
            <person name="Benoit I."/>
            <person name="Bouzid O."/>
            <person name="Brault B."/>
            <person name="Chen Z."/>
            <person name="Choquer M."/>
            <person name="Collemare J."/>
            <person name="Cotton P."/>
            <person name="Danchin E.G."/>
            <person name="Da Silva C."/>
            <person name="Gautier A."/>
            <person name="Giraud C."/>
            <person name="Giraud T."/>
            <person name="Gonzalez C."/>
            <person name="Grossetete S."/>
            <person name="Guldener U."/>
            <person name="Henrissat B."/>
            <person name="Howlett B.J."/>
            <person name="Kodira C."/>
            <person name="Kretschmer M."/>
            <person name="Lappartient A."/>
            <person name="Leroch M."/>
            <person name="Levis C."/>
            <person name="Mauceli E."/>
            <person name="Neuveglise C."/>
            <person name="Oeser B."/>
            <person name="Pearson M."/>
            <person name="Poulain J."/>
            <person name="Poussereau N."/>
            <person name="Quesneville H."/>
            <person name="Rascle C."/>
            <person name="Schumacher J."/>
            <person name="Segurens B."/>
            <person name="Sexton A."/>
            <person name="Silva E."/>
            <person name="Sirven C."/>
            <person name="Soanes D.M."/>
            <person name="Talbot N.J."/>
            <person name="Templeton M."/>
            <person name="Yandava C."/>
            <person name="Yarden O."/>
            <person name="Zeng Q."/>
            <person name="Rollins J.A."/>
            <person name="Lebrun M.H."/>
            <person name="Dickman M."/>
        </authorList>
    </citation>
    <scope>NUCLEOTIDE SEQUENCE [LARGE SCALE GENOMIC DNA]</scope>
    <source>
        <strain evidence="1 2">B05.10</strain>
    </source>
</reference>
<dbReference type="GeneID" id="36394706"/>
<gene>
    <name evidence="1" type="ORF">BCIN_12g02100</name>
</gene>
<dbReference type="EMBL" id="CP009816">
    <property type="protein sequence ID" value="ATZ55635.1"/>
    <property type="molecule type" value="Genomic_DNA"/>
</dbReference>
<dbReference type="VEuPathDB" id="FungiDB:Bcin12g02100"/>
<sequence>MKAISQIPGLLRCSTEIHCMIFESLSAEDFYGLFWACKFLNEFTEPYLYSEIQLNWRKHSRPPRILSLVKSILSKPYLANEVKGLTLGKHGGESMRSVATIRDVRPKVDEVDLEQLIEVIKTFKNIDYGDFWIRQLRNGNLDAFVAVLLCKLPNLIYFRLDPNFLHDSRVVGLVLTSTLDRDTNCGFAFFQRLQYVSFNETSLGRFRYKDSDPYDILMLFYFPNILCLSATLYIPIDFGWEPASPPVISTLTSLDLDMVSTFVLRRILSFTTRLKILRWRWHRFDDCGTTVEYDEIMSALSSVQNTLTMLTISAENEVVDENSSPITVRGSLDGLVSFAFLKRLEINLEFLAGSFSNYRLSYIPRFGRILRFERIVPRNIEVLTLTDGKELEWRNHINYIMVVSAVLSWLKIWKTLTPHLRSIRFLLAYDYQESDSTPIRDPYKLDRTMRQFLDKLSARAGVEIEVRRIFRTDL</sequence>
<accession>A0A384JYH0</accession>
<dbReference type="RefSeq" id="XP_024552096.1">
    <property type="nucleotide sequence ID" value="XM_024698318.1"/>
</dbReference>
<reference evidence="1 2" key="2">
    <citation type="journal article" date="2012" name="Eukaryot. Cell">
        <title>Genome update of Botrytis cinerea strains B05.10 and T4.</title>
        <authorList>
            <person name="Staats M."/>
            <person name="van Kan J.A."/>
        </authorList>
    </citation>
    <scope>NUCLEOTIDE SEQUENCE [LARGE SCALE GENOMIC DNA]</scope>
    <source>
        <strain evidence="1 2">B05.10</strain>
    </source>
</reference>
<dbReference type="Gene3D" id="3.80.10.10">
    <property type="entry name" value="Ribonuclease Inhibitor"/>
    <property type="match status" value="1"/>
</dbReference>
<proteinExistence type="predicted"/>
<name>A0A384JYH0_BOTFB</name>
<evidence type="ECO:0000313" key="2">
    <source>
        <dbReference type="Proteomes" id="UP000001798"/>
    </source>
</evidence>
<dbReference type="OrthoDB" id="4191831at2759"/>